<dbReference type="VEuPathDB" id="FungiDB:VP01_626g9"/>
<proteinExistence type="predicted"/>
<dbReference type="InterPro" id="IPR023473">
    <property type="entry name" value="AMMECR1"/>
</dbReference>
<dbReference type="InterPro" id="IPR036071">
    <property type="entry name" value="AMMECR1_dom_sf"/>
</dbReference>
<evidence type="ECO:0000313" key="3">
    <source>
        <dbReference type="EMBL" id="KNZ47633.1"/>
    </source>
</evidence>
<dbReference type="InterPro" id="IPR027485">
    <property type="entry name" value="AMMECR1_N"/>
</dbReference>
<sequence length="295" mass="32759">MALLQVFRMLEDAFAKWAAEQSPFDPTEPAGVQHCLYCFDSLYSELNSQSKHGKSDDFLLNNLEETIGTSEFPLFVTWNVISTSGAHPKLRGCIGNFAPSPLNEGLKDYAVISALKDHRFPPITLTDLKRLSCTVSLLHTFEECTTFTDWTIGQHGIYIHIPDPNQPITSNTSSEPITPSSQGAEDAASADTLVNVLSQVEATQSTIPTPRNRPRSCAGQKRRPMMSATYLPDVAADQGWTKVEAIDSAIRKAGWKGPITPALRSSLMIERYQSSKYTATYQEWKEWRAQLGFPL</sequence>
<evidence type="ECO:0000313" key="4">
    <source>
        <dbReference type="Proteomes" id="UP000037035"/>
    </source>
</evidence>
<dbReference type="STRING" id="27349.A0A0L6UGG7"/>
<feature type="compositionally biased region" description="Polar residues" evidence="1">
    <location>
        <begin position="166"/>
        <end position="183"/>
    </location>
</feature>
<dbReference type="EMBL" id="LAVV01011574">
    <property type="protein sequence ID" value="KNZ47633.1"/>
    <property type="molecule type" value="Genomic_DNA"/>
</dbReference>
<feature type="region of interest" description="Disordered" evidence="1">
    <location>
        <begin position="163"/>
        <end position="185"/>
    </location>
</feature>
<dbReference type="InterPro" id="IPR002733">
    <property type="entry name" value="AMMECR1_domain"/>
</dbReference>
<evidence type="ECO:0000259" key="2">
    <source>
        <dbReference type="PROSITE" id="PS51112"/>
    </source>
</evidence>
<dbReference type="Gene3D" id="3.30.1490.150">
    <property type="entry name" value="Hypothetical protein ph0010, domain 2"/>
    <property type="match status" value="1"/>
</dbReference>
<comment type="caution">
    <text evidence="3">The sequence shown here is derived from an EMBL/GenBank/DDBJ whole genome shotgun (WGS) entry which is preliminary data.</text>
</comment>
<dbReference type="OrthoDB" id="24630at2759"/>
<organism evidence="3 4">
    <name type="scientific">Puccinia sorghi</name>
    <dbReference type="NCBI Taxonomy" id="27349"/>
    <lineage>
        <taxon>Eukaryota</taxon>
        <taxon>Fungi</taxon>
        <taxon>Dikarya</taxon>
        <taxon>Basidiomycota</taxon>
        <taxon>Pucciniomycotina</taxon>
        <taxon>Pucciniomycetes</taxon>
        <taxon>Pucciniales</taxon>
        <taxon>Pucciniaceae</taxon>
        <taxon>Puccinia</taxon>
    </lineage>
</organism>
<dbReference type="SUPFAM" id="SSF143447">
    <property type="entry name" value="AMMECR1-like"/>
    <property type="match status" value="2"/>
</dbReference>
<dbReference type="Proteomes" id="UP000037035">
    <property type="component" value="Unassembled WGS sequence"/>
</dbReference>
<dbReference type="Pfam" id="PF01871">
    <property type="entry name" value="AMMECR1"/>
    <property type="match status" value="2"/>
</dbReference>
<feature type="domain" description="AMMECR1" evidence="2">
    <location>
        <begin position="23"/>
        <end position="288"/>
    </location>
</feature>
<gene>
    <name evidence="3" type="ORF">VP01_626g9</name>
</gene>
<evidence type="ECO:0000256" key="1">
    <source>
        <dbReference type="SAM" id="MobiDB-lite"/>
    </source>
</evidence>
<dbReference type="PROSITE" id="PS51112">
    <property type="entry name" value="AMMECR1"/>
    <property type="match status" value="1"/>
</dbReference>
<dbReference type="AlphaFoldDB" id="A0A0L6UGG7"/>
<dbReference type="PANTHER" id="PTHR13016:SF0">
    <property type="entry name" value="AMME SYNDROME CANDIDATE GENE 1 PROTEIN"/>
    <property type="match status" value="1"/>
</dbReference>
<dbReference type="Gene3D" id="3.30.700.20">
    <property type="entry name" value="Hypothetical protein ph0010, domain 1"/>
    <property type="match status" value="1"/>
</dbReference>
<accession>A0A0L6UGG7</accession>
<dbReference type="PANTHER" id="PTHR13016">
    <property type="entry name" value="AMMECR1 HOMOLOG"/>
    <property type="match status" value="1"/>
</dbReference>
<protein>
    <recommendedName>
        <fullName evidence="2">AMMECR1 domain-containing protein</fullName>
    </recommendedName>
</protein>
<reference evidence="3 4" key="1">
    <citation type="submission" date="2015-08" db="EMBL/GenBank/DDBJ databases">
        <title>Next Generation Sequencing and Analysis of the Genome of Puccinia sorghi L Schw, the Causal Agent of Maize Common Rust.</title>
        <authorList>
            <person name="Rochi L."/>
            <person name="Burguener G."/>
            <person name="Darino M."/>
            <person name="Turjanski A."/>
            <person name="Kreff E."/>
            <person name="Dieguez M.J."/>
            <person name="Sacco F."/>
        </authorList>
    </citation>
    <scope>NUCLEOTIDE SEQUENCE [LARGE SCALE GENOMIC DNA]</scope>
    <source>
        <strain evidence="3 4">RO10H11247</strain>
    </source>
</reference>
<keyword evidence="4" id="KW-1185">Reference proteome</keyword>
<name>A0A0L6UGG7_9BASI</name>